<protein>
    <submittedName>
        <fullName evidence="2">Uncharacterized protein</fullName>
    </submittedName>
</protein>
<accession>A0A0A9WIN4</accession>
<dbReference type="EMBL" id="GBHO01035302">
    <property type="protein sequence ID" value="JAG08302.1"/>
    <property type="molecule type" value="Transcribed_RNA"/>
</dbReference>
<gene>
    <name evidence="2" type="ORF">CM83_47552</name>
    <name evidence="3" type="ORF">g.12399</name>
</gene>
<evidence type="ECO:0000313" key="3">
    <source>
        <dbReference type="EMBL" id="JAQ05968.1"/>
    </source>
</evidence>
<evidence type="ECO:0000313" key="2">
    <source>
        <dbReference type="EMBL" id="JAG08302.1"/>
    </source>
</evidence>
<reference evidence="2" key="2">
    <citation type="submission" date="2014-07" db="EMBL/GenBank/DDBJ databases">
        <authorList>
            <person name="Hull J."/>
        </authorList>
    </citation>
    <scope>NUCLEOTIDE SEQUENCE</scope>
</reference>
<feature type="compositionally biased region" description="Polar residues" evidence="1">
    <location>
        <begin position="189"/>
        <end position="198"/>
    </location>
</feature>
<proteinExistence type="predicted"/>
<feature type="compositionally biased region" description="Low complexity" evidence="1">
    <location>
        <begin position="237"/>
        <end position="263"/>
    </location>
</feature>
<name>A0A0A9WIN4_LYGHE</name>
<feature type="compositionally biased region" description="Low complexity" evidence="1">
    <location>
        <begin position="305"/>
        <end position="333"/>
    </location>
</feature>
<organism evidence="2">
    <name type="scientific">Lygus hesperus</name>
    <name type="common">Western plant bug</name>
    <dbReference type="NCBI Taxonomy" id="30085"/>
    <lineage>
        <taxon>Eukaryota</taxon>
        <taxon>Metazoa</taxon>
        <taxon>Ecdysozoa</taxon>
        <taxon>Arthropoda</taxon>
        <taxon>Hexapoda</taxon>
        <taxon>Insecta</taxon>
        <taxon>Pterygota</taxon>
        <taxon>Neoptera</taxon>
        <taxon>Paraneoptera</taxon>
        <taxon>Hemiptera</taxon>
        <taxon>Heteroptera</taxon>
        <taxon>Panheteroptera</taxon>
        <taxon>Cimicomorpha</taxon>
        <taxon>Miridae</taxon>
        <taxon>Mirini</taxon>
        <taxon>Lygus</taxon>
    </lineage>
</organism>
<feature type="compositionally biased region" description="Basic and acidic residues" evidence="1">
    <location>
        <begin position="264"/>
        <end position="273"/>
    </location>
</feature>
<evidence type="ECO:0000256" key="1">
    <source>
        <dbReference type="SAM" id="MobiDB-lite"/>
    </source>
</evidence>
<dbReference type="AlphaFoldDB" id="A0A0A9WIN4"/>
<feature type="region of interest" description="Disordered" evidence="1">
    <location>
        <begin position="141"/>
        <end position="214"/>
    </location>
</feature>
<reference evidence="3" key="3">
    <citation type="journal article" date="2016" name="Gigascience">
        <title>De novo construction of an expanded transcriptome assembly for the western tarnished plant bug, Lygus hesperus.</title>
        <authorList>
            <person name="Tassone E.E."/>
            <person name="Geib S.M."/>
            <person name="Hall B."/>
            <person name="Fabrick J.A."/>
            <person name="Brent C.S."/>
            <person name="Hull J.J."/>
        </authorList>
    </citation>
    <scope>NUCLEOTIDE SEQUENCE</scope>
</reference>
<reference evidence="2" key="1">
    <citation type="journal article" date="2014" name="PLoS ONE">
        <title>Transcriptome-Based Identification of ABC Transporters in the Western Tarnished Plant Bug Lygus hesperus.</title>
        <authorList>
            <person name="Hull J.J."/>
            <person name="Chaney K."/>
            <person name="Geib S.M."/>
            <person name="Fabrick J.A."/>
            <person name="Brent C.S."/>
            <person name="Walsh D."/>
            <person name="Lavine L.C."/>
        </authorList>
    </citation>
    <scope>NUCLEOTIDE SEQUENCE</scope>
</reference>
<feature type="compositionally biased region" description="Polar residues" evidence="1">
    <location>
        <begin position="141"/>
        <end position="150"/>
    </location>
</feature>
<dbReference type="EMBL" id="GDHC01012661">
    <property type="protein sequence ID" value="JAQ05968.1"/>
    <property type="molecule type" value="Transcribed_RNA"/>
</dbReference>
<feature type="region of interest" description="Disordered" evidence="1">
    <location>
        <begin position="237"/>
        <end position="338"/>
    </location>
</feature>
<sequence length="370" mass="38980">MKDQKSIGIVNLADNRKLFQLVHKMRSEEEIKRQQAALAEGGGDTADTSTNASPLHHTPFTMTKSNANIASSSSPTHSSPGGAGVIAPNQPLHNSLAGSTATHTGNCTTTTMVFGSNNTPYHNASASSMSPYVSPATNVLSSNNSTTGPTRSGGGAAANVERYEKPNTSRVQTYSRPMVTPQRRPTPLKHTNSVNALNRGNEDEYSNKGSDAGRAQTALRSEYCGYDMNLLHHKSSLLGNNSSTNNNNSNNSVSSSSSITTRNVNHDAEDKTRKAPGYKTPLRPASRRGNASPTPFSKRANDPIVSSSGISSNNNSSIANSSSSTGNSAAAAGGVAGRHRMSRITVVIRKRPLSEGEVNAKLFDILATDP</sequence>